<dbReference type="EMBL" id="VSZS01000050">
    <property type="protein sequence ID" value="TYR35890.1"/>
    <property type="molecule type" value="Genomic_DNA"/>
</dbReference>
<feature type="domain" description="Leucine-binding protein" evidence="4">
    <location>
        <begin position="3"/>
        <end position="321"/>
    </location>
</feature>
<dbReference type="InterPro" id="IPR051010">
    <property type="entry name" value="BCAA_transport"/>
</dbReference>
<evidence type="ECO:0000256" key="3">
    <source>
        <dbReference type="ARBA" id="ARBA00022970"/>
    </source>
</evidence>
<evidence type="ECO:0000313" key="5">
    <source>
        <dbReference type="EMBL" id="TYR35890.1"/>
    </source>
</evidence>
<dbReference type="OrthoDB" id="7251828at2"/>
<dbReference type="GO" id="GO:0006865">
    <property type="term" value="P:amino acid transport"/>
    <property type="evidence" value="ECO:0007669"/>
    <property type="project" value="UniProtKB-KW"/>
</dbReference>
<accession>A0A5D4HAQ1</accession>
<dbReference type="Gene3D" id="3.40.50.2300">
    <property type="match status" value="2"/>
</dbReference>
<evidence type="ECO:0000256" key="2">
    <source>
        <dbReference type="ARBA" id="ARBA00022729"/>
    </source>
</evidence>
<gene>
    <name evidence="5" type="ORF">FY036_01775</name>
</gene>
<name>A0A5D4HAQ1_9HYPH</name>
<keyword evidence="3" id="KW-0813">Transport</keyword>
<comment type="caution">
    <text evidence="5">The sequence shown here is derived from an EMBL/GenBank/DDBJ whole genome shotgun (WGS) entry which is preliminary data.</text>
</comment>
<evidence type="ECO:0000256" key="1">
    <source>
        <dbReference type="ARBA" id="ARBA00010062"/>
    </source>
</evidence>
<dbReference type="InterPro" id="IPR028081">
    <property type="entry name" value="Leu-bd"/>
</dbReference>
<evidence type="ECO:0000259" key="4">
    <source>
        <dbReference type="Pfam" id="PF13458"/>
    </source>
</evidence>
<keyword evidence="3" id="KW-0029">Amino-acid transport</keyword>
<organism evidence="5 6">
    <name type="scientific">Neoaquamicrobium microcysteis</name>
    <dbReference type="NCBI Taxonomy" id="2682781"/>
    <lineage>
        <taxon>Bacteria</taxon>
        <taxon>Pseudomonadati</taxon>
        <taxon>Pseudomonadota</taxon>
        <taxon>Alphaproteobacteria</taxon>
        <taxon>Hyphomicrobiales</taxon>
        <taxon>Phyllobacteriaceae</taxon>
        <taxon>Neoaquamicrobium</taxon>
    </lineage>
</organism>
<dbReference type="InterPro" id="IPR028082">
    <property type="entry name" value="Peripla_BP_I"/>
</dbReference>
<reference evidence="5 6" key="2">
    <citation type="submission" date="2019-09" db="EMBL/GenBank/DDBJ databases">
        <title>Mesorhizobium sp. MaA-C15 isolated from Microcystis aeruginosa.</title>
        <authorList>
            <person name="Jeong S.E."/>
            <person name="Jin H.M."/>
            <person name="Jeon C.O."/>
        </authorList>
    </citation>
    <scope>NUCLEOTIDE SEQUENCE [LARGE SCALE GENOMIC DNA]</scope>
    <source>
        <strain evidence="5 6">MaA-C15</strain>
    </source>
</reference>
<dbReference type="Pfam" id="PF13458">
    <property type="entry name" value="Peripla_BP_6"/>
    <property type="match status" value="1"/>
</dbReference>
<dbReference type="Proteomes" id="UP000323258">
    <property type="component" value="Unassembled WGS sequence"/>
</dbReference>
<dbReference type="PANTHER" id="PTHR30483">
    <property type="entry name" value="LEUCINE-SPECIFIC-BINDING PROTEIN"/>
    <property type="match status" value="1"/>
</dbReference>
<dbReference type="PANTHER" id="PTHR30483:SF6">
    <property type="entry name" value="PERIPLASMIC BINDING PROTEIN OF ABC TRANSPORTER FOR NATURAL AMINO ACIDS"/>
    <property type="match status" value="1"/>
</dbReference>
<keyword evidence="6" id="KW-1185">Reference proteome</keyword>
<evidence type="ECO:0000313" key="6">
    <source>
        <dbReference type="Proteomes" id="UP000323258"/>
    </source>
</evidence>
<protein>
    <submittedName>
        <fullName evidence="5">Amino acid ABC transporter substrate-binding protein</fullName>
    </submittedName>
</protein>
<comment type="similarity">
    <text evidence="1">Belongs to the leucine-binding protein family.</text>
</comment>
<proteinExistence type="inferred from homology"/>
<dbReference type="AlphaFoldDB" id="A0A5D4HAQ1"/>
<dbReference type="SUPFAM" id="SSF53822">
    <property type="entry name" value="Periplasmic binding protein-like I"/>
    <property type="match status" value="1"/>
</dbReference>
<keyword evidence="2" id="KW-0732">Signal</keyword>
<reference evidence="5 6" key="1">
    <citation type="submission" date="2019-08" db="EMBL/GenBank/DDBJ databases">
        <authorList>
            <person name="Seo Y.L."/>
        </authorList>
    </citation>
    <scope>NUCLEOTIDE SEQUENCE [LARGE SCALE GENOMIC DNA]</scope>
    <source>
        <strain evidence="5 6">MaA-C15</strain>
    </source>
</reference>
<sequence>MGFQGPDARKGIELAIKQLKEGGSAVDYELVIADDECTPAGGASAFRNLLEVQQVDVILGSGCSGATLGGMPALLEGAEVSAITYGSTNPKITSAGNPFMWRMNLNDATIAKSFSQYILDDGVKSVHILSVNNDFGRGAADVYQKSLPELDVEVKGSDFFTTGTADLRSMMSKIAQGKPDAILFFGEPPDCALLVRQKRELNIDVKLFSRGGCYTDEALHLMGDPKLGNGLTEAAYWARTPEQPMVEAFKATYGDYPAYNAALAYYAMLTVNEAVKAGGASREGINKGLAEVDAVLDIGPIKFDETRQAYPNLFLVRIDDGESKVLKTVTTH</sequence>